<proteinExistence type="predicted"/>
<accession>A0A0B2UPC3</accession>
<dbReference type="Proteomes" id="UP000031036">
    <property type="component" value="Unassembled WGS sequence"/>
</dbReference>
<evidence type="ECO:0000313" key="2">
    <source>
        <dbReference type="Proteomes" id="UP000031036"/>
    </source>
</evidence>
<sequence length="126" mass="13999">MICLPSLRESRVRVALDAARFPLGMLARCPTDRVSSACITTSQFVCRLRIQSTQFRRLSMRRGVSVNLCHVSESAAHSIGFALCADVSPPARQHHPEYALRPAKNTFAYKLLEKVTLAKSSELINV</sequence>
<organism evidence="1 2">
    <name type="scientific">Toxocara canis</name>
    <name type="common">Canine roundworm</name>
    <dbReference type="NCBI Taxonomy" id="6265"/>
    <lineage>
        <taxon>Eukaryota</taxon>
        <taxon>Metazoa</taxon>
        <taxon>Ecdysozoa</taxon>
        <taxon>Nematoda</taxon>
        <taxon>Chromadorea</taxon>
        <taxon>Rhabditida</taxon>
        <taxon>Spirurina</taxon>
        <taxon>Ascaridomorpha</taxon>
        <taxon>Ascaridoidea</taxon>
        <taxon>Toxocaridae</taxon>
        <taxon>Toxocara</taxon>
    </lineage>
</organism>
<name>A0A0B2UPC3_TOXCA</name>
<keyword evidence="2" id="KW-1185">Reference proteome</keyword>
<evidence type="ECO:0000313" key="1">
    <source>
        <dbReference type="EMBL" id="KHN70982.1"/>
    </source>
</evidence>
<reference evidence="1 2" key="1">
    <citation type="submission" date="2014-11" db="EMBL/GenBank/DDBJ databases">
        <title>Genetic blueprint of the zoonotic pathogen Toxocara canis.</title>
        <authorList>
            <person name="Zhu X.-Q."/>
            <person name="Korhonen P.K."/>
            <person name="Cai H."/>
            <person name="Young N.D."/>
            <person name="Nejsum P."/>
            <person name="von Samson-Himmelstjerna G."/>
            <person name="Boag P.R."/>
            <person name="Tan P."/>
            <person name="Li Q."/>
            <person name="Min J."/>
            <person name="Yang Y."/>
            <person name="Wang X."/>
            <person name="Fang X."/>
            <person name="Hall R.S."/>
            <person name="Hofmann A."/>
            <person name="Sternberg P.W."/>
            <person name="Jex A.R."/>
            <person name="Gasser R.B."/>
        </authorList>
    </citation>
    <scope>NUCLEOTIDE SEQUENCE [LARGE SCALE GENOMIC DNA]</scope>
    <source>
        <strain evidence="1">PN_DK_2014</strain>
    </source>
</reference>
<gene>
    <name evidence="1" type="ORF">Tcan_02015</name>
</gene>
<protein>
    <submittedName>
        <fullName evidence="1">Uncharacterized protein</fullName>
    </submittedName>
</protein>
<dbReference type="AlphaFoldDB" id="A0A0B2UPC3"/>
<comment type="caution">
    <text evidence="1">The sequence shown here is derived from an EMBL/GenBank/DDBJ whole genome shotgun (WGS) entry which is preliminary data.</text>
</comment>
<dbReference type="EMBL" id="JPKZ01022846">
    <property type="protein sequence ID" value="KHN70982.1"/>
    <property type="molecule type" value="Genomic_DNA"/>
</dbReference>